<comment type="caution">
    <text evidence="1">The sequence shown here is derived from an EMBL/GenBank/DDBJ whole genome shotgun (WGS) entry which is preliminary data.</text>
</comment>
<protein>
    <recommendedName>
        <fullName evidence="3">SprT-like domain-containing protein</fullName>
    </recommendedName>
</protein>
<name>A0A401ZFD8_9CHLR</name>
<reference evidence="2" key="1">
    <citation type="submission" date="2018-12" db="EMBL/GenBank/DDBJ databases">
        <title>Tengunoibacter tsumagoiensis gen. nov., sp. nov., Dictyobacter kobayashii sp. nov., D. alpinus sp. nov., and D. joshuensis sp. nov. and description of Dictyobacteraceae fam. nov. within the order Ktedonobacterales isolated from Tengu-no-mugimeshi.</title>
        <authorList>
            <person name="Wang C.M."/>
            <person name="Zheng Y."/>
            <person name="Sakai Y."/>
            <person name="Toyoda A."/>
            <person name="Minakuchi Y."/>
            <person name="Abe K."/>
            <person name="Yokota A."/>
            <person name="Yabe S."/>
        </authorList>
    </citation>
    <scope>NUCLEOTIDE SEQUENCE [LARGE SCALE GENOMIC DNA]</scope>
    <source>
        <strain evidence="2">S-27</strain>
    </source>
</reference>
<evidence type="ECO:0000313" key="2">
    <source>
        <dbReference type="Proteomes" id="UP000287224"/>
    </source>
</evidence>
<dbReference type="Proteomes" id="UP000287224">
    <property type="component" value="Unassembled WGS sequence"/>
</dbReference>
<dbReference type="OrthoDB" id="153860at2"/>
<dbReference type="EMBL" id="BIFQ01000001">
    <property type="protein sequence ID" value="GCE05600.1"/>
    <property type="molecule type" value="Genomic_DNA"/>
</dbReference>
<proteinExistence type="predicted"/>
<gene>
    <name evidence="1" type="ORF">KDAU_29290</name>
</gene>
<keyword evidence="2" id="KW-1185">Reference proteome</keyword>
<evidence type="ECO:0008006" key="3">
    <source>
        <dbReference type="Google" id="ProtNLM"/>
    </source>
</evidence>
<sequence>MDEQLQQNREAWLYRAALFLFEHMQRCGLSPVPVRVSCGWPVSGGGGQKNVTIGQCFAPTVCADGVSQVFISPRIADSVEVLGVLLHELIHASFGNKFGHKKPFSQAAKKVGLAGPPTATVVGPELLPLLQDYVSRVGTYPHAAIVPMVKEKTPGSRLRLYECTCDPPIKVRVASDELDASCNRCGASFSKVEKAE</sequence>
<organism evidence="1 2">
    <name type="scientific">Dictyobacter aurantiacus</name>
    <dbReference type="NCBI Taxonomy" id="1936993"/>
    <lineage>
        <taxon>Bacteria</taxon>
        <taxon>Bacillati</taxon>
        <taxon>Chloroflexota</taxon>
        <taxon>Ktedonobacteria</taxon>
        <taxon>Ktedonobacterales</taxon>
        <taxon>Dictyobacteraceae</taxon>
        <taxon>Dictyobacter</taxon>
    </lineage>
</organism>
<dbReference type="RefSeq" id="WP_126596634.1">
    <property type="nucleotide sequence ID" value="NZ_BIFQ01000001.1"/>
</dbReference>
<accession>A0A401ZFD8</accession>
<evidence type="ECO:0000313" key="1">
    <source>
        <dbReference type="EMBL" id="GCE05600.1"/>
    </source>
</evidence>
<dbReference type="AlphaFoldDB" id="A0A401ZFD8"/>